<dbReference type="Gene3D" id="3.40.50.150">
    <property type="entry name" value="Vaccinia Virus protein VP39"/>
    <property type="match status" value="1"/>
</dbReference>
<protein>
    <recommendedName>
        <fullName evidence="7">Trans-resveratrol di-O-methyltransferase-like</fullName>
    </recommendedName>
</protein>
<name>A0A6V7QLX3_ANACO</name>
<evidence type="ECO:0000256" key="2">
    <source>
        <dbReference type="ARBA" id="ARBA00022679"/>
    </source>
</evidence>
<dbReference type="Pfam" id="PF08100">
    <property type="entry name" value="Dimerisation"/>
    <property type="match status" value="1"/>
</dbReference>
<dbReference type="PROSITE" id="PS51683">
    <property type="entry name" value="SAM_OMT_II"/>
    <property type="match status" value="1"/>
</dbReference>
<dbReference type="SUPFAM" id="SSF46785">
    <property type="entry name" value="Winged helix' DNA-binding domain"/>
    <property type="match status" value="1"/>
</dbReference>
<evidence type="ECO:0000256" key="1">
    <source>
        <dbReference type="ARBA" id="ARBA00022603"/>
    </source>
</evidence>
<evidence type="ECO:0000259" key="4">
    <source>
        <dbReference type="Pfam" id="PF00891"/>
    </source>
</evidence>
<keyword evidence="1" id="KW-0489">Methyltransferase</keyword>
<keyword evidence="3" id="KW-0949">S-adenosyl-L-methionine</keyword>
<dbReference type="AlphaFoldDB" id="A0A6V7QLX3"/>
<dbReference type="InterPro" id="IPR012967">
    <property type="entry name" value="COMT_dimerisation"/>
</dbReference>
<dbReference type="Gene3D" id="1.10.10.10">
    <property type="entry name" value="Winged helix-like DNA-binding domain superfamily/Winged helix DNA-binding domain"/>
    <property type="match status" value="1"/>
</dbReference>
<evidence type="ECO:0000259" key="5">
    <source>
        <dbReference type="Pfam" id="PF08100"/>
    </source>
</evidence>
<keyword evidence="2" id="KW-0808">Transferase</keyword>
<dbReference type="InterPro" id="IPR036388">
    <property type="entry name" value="WH-like_DNA-bd_sf"/>
</dbReference>
<dbReference type="Pfam" id="PF00891">
    <property type="entry name" value="Methyltransf_2"/>
    <property type="match status" value="1"/>
</dbReference>
<dbReference type="PANTHER" id="PTHR11746">
    <property type="entry name" value="O-METHYLTRANSFERASE"/>
    <property type="match status" value="1"/>
</dbReference>
<dbReference type="GO" id="GO:0046983">
    <property type="term" value="F:protein dimerization activity"/>
    <property type="evidence" value="ECO:0007669"/>
    <property type="project" value="InterPro"/>
</dbReference>
<evidence type="ECO:0000313" key="6">
    <source>
        <dbReference type="EMBL" id="CAD1844139.1"/>
    </source>
</evidence>
<dbReference type="GO" id="GO:0032259">
    <property type="term" value="P:methylation"/>
    <property type="evidence" value="ECO:0007669"/>
    <property type="project" value="UniProtKB-KW"/>
</dbReference>
<dbReference type="InterPro" id="IPR036390">
    <property type="entry name" value="WH_DNA-bd_sf"/>
</dbReference>
<feature type="domain" description="O-methyltransferase dimerisation" evidence="5">
    <location>
        <begin position="20"/>
        <end position="112"/>
    </location>
</feature>
<dbReference type="CDD" id="cd02440">
    <property type="entry name" value="AdoMet_MTases"/>
    <property type="match status" value="1"/>
</dbReference>
<dbReference type="InterPro" id="IPR016461">
    <property type="entry name" value="COMT-like"/>
</dbReference>
<accession>A0A6V7QLX3</accession>
<proteinExistence type="predicted"/>
<evidence type="ECO:0008006" key="7">
    <source>
        <dbReference type="Google" id="ProtNLM"/>
    </source>
</evidence>
<dbReference type="SUPFAM" id="SSF53335">
    <property type="entry name" value="S-adenosyl-L-methionine-dependent methyltransferases"/>
    <property type="match status" value="1"/>
</dbReference>
<dbReference type="EMBL" id="LR862137">
    <property type="protein sequence ID" value="CAD1844139.1"/>
    <property type="molecule type" value="Genomic_DNA"/>
</dbReference>
<reference evidence="6" key="1">
    <citation type="submission" date="2020-07" db="EMBL/GenBank/DDBJ databases">
        <authorList>
            <person name="Lin J."/>
        </authorList>
    </citation>
    <scope>NUCLEOTIDE SEQUENCE</scope>
</reference>
<dbReference type="InterPro" id="IPR029063">
    <property type="entry name" value="SAM-dependent_MTases_sf"/>
</dbReference>
<feature type="domain" description="O-methyltransferase C-terminal" evidence="4">
    <location>
        <begin position="135"/>
        <end position="348"/>
    </location>
</feature>
<evidence type="ECO:0000256" key="3">
    <source>
        <dbReference type="ARBA" id="ARBA00022691"/>
    </source>
</evidence>
<organism evidence="6">
    <name type="scientific">Ananas comosus var. bracteatus</name>
    <name type="common">red pineapple</name>
    <dbReference type="NCBI Taxonomy" id="296719"/>
    <lineage>
        <taxon>Eukaryota</taxon>
        <taxon>Viridiplantae</taxon>
        <taxon>Streptophyta</taxon>
        <taxon>Embryophyta</taxon>
        <taxon>Tracheophyta</taxon>
        <taxon>Spermatophyta</taxon>
        <taxon>Magnoliopsida</taxon>
        <taxon>Liliopsida</taxon>
        <taxon>Poales</taxon>
        <taxon>Bromeliaceae</taxon>
        <taxon>Bromelioideae</taxon>
        <taxon>Ananas</taxon>
    </lineage>
</organism>
<dbReference type="InterPro" id="IPR001077">
    <property type="entry name" value="COMT_C"/>
</dbReference>
<dbReference type="FunFam" id="3.40.50.150:FF:000057">
    <property type="entry name" value="O-methyltransferase ZRP4"/>
    <property type="match status" value="1"/>
</dbReference>
<sequence>MERGVESSKDLLQAQSHATNHTLSFIKSMSLKCAVELGIPDAVHSNGGEPVSLYELANKLSIPPTRIDHLRRLMRLLVHSGFFSTRQKIEKDDGVGETDELFLPTVNSSLLLKDSETSASPFVLGILDHMLTLPWHSLGEWFRQSNASTAFEIAHGDHIWGVAKKNASFNDSFNEAMVSDTSLVGKVVASACMDRFSGLRSVVDVAGGTGTLARAIAKALPQVQFTVFDLPHVVEGLTSEENGRIVFVSGDMFEYVPPADAILLKSILHDWNDEHCVKILKRCKEAVPSKEKGGKVIIIDMVMISRDSEHFKSEETQLFSDILMMVLTSGKERNEKEWSKIFTDAGYKEYKIVNALGLRSVIEVLGIQKLGPNPCEGFLVIDLNLILVEATKLLLWALNLGTQNSGLQGPNPVDLSLGGRERECFGRIFAALDQWGAGWKLEKRVAAGVQPTFGSSSVGFGKPLET</sequence>
<gene>
    <name evidence="6" type="ORF">CB5_LOCUS27350</name>
</gene>
<dbReference type="GO" id="GO:0008757">
    <property type="term" value="F:S-adenosylmethionine-dependent methyltransferase activity"/>
    <property type="evidence" value="ECO:0007669"/>
    <property type="project" value="UniProtKB-ARBA"/>
</dbReference>
<dbReference type="GO" id="GO:0008171">
    <property type="term" value="F:O-methyltransferase activity"/>
    <property type="evidence" value="ECO:0007669"/>
    <property type="project" value="InterPro"/>
</dbReference>